<organism evidence="1 2">
    <name type="scientific">Sorghum bicolor</name>
    <name type="common">Sorghum</name>
    <name type="synonym">Sorghum vulgare</name>
    <dbReference type="NCBI Taxonomy" id="4558"/>
    <lineage>
        <taxon>Eukaryota</taxon>
        <taxon>Viridiplantae</taxon>
        <taxon>Streptophyta</taxon>
        <taxon>Embryophyta</taxon>
        <taxon>Tracheophyta</taxon>
        <taxon>Spermatophyta</taxon>
        <taxon>Magnoliopsida</taxon>
        <taxon>Liliopsida</taxon>
        <taxon>Poales</taxon>
        <taxon>Poaceae</taxon>
        <taxon>PACMAD clade</taxon>
        <taxon>Panicoideae</taxon>
        <taxon>Andropogonodae</taxon>
        <taxon>Andropogoneae</taxon>
        <taxon>Sorghinae</taxon>
        <taxon>Sorghum</taxon>
    </lineage>
</organism>
<reference evidence="1" key="1">
    <citation type="journal article" date="2019" name="BMC Genomics">
        <title>A new reference genome for Sorghum bicolor reveals high levels of sequence similarity between sweet and grain genotypes: implications for the genetics of sugar metabolism.</title>
        <authorList>
            <person name="Cooper E.A."/>
            <person name="Brenton Z.W."/>
            <person name="Flinn B.S."/>
            <person name="Jenkins J."/>
            <person name="Shu S."/>
            <person name="Flowers D."/>
            <person name="Luo F."/>
            <person name="Wang Y."/>
            <person name="Xia P."/>
            <person name="Barry K."/>
            <person name="Daum C."/>
            <person name="Lipzen A."/>
            <person name="Yoshinaga Y."/>
            <person name="Schmutz J."/>
            <person name="Saski C."/>
            <person name="Vermerris W."/>
            <person name="Kresovich S."/>
        </authorList>
    </citation>
    <scope>NUCLEOTIDE SEQUENCE</scope>
</reference>
<evidence type="ECO:0000313" key="1">
    <source>
        <dbReference type="EMBL" id="KAG0534742.1"/>
    </source>
</evidence>
<proteinExistence type="predicted"/>
<comment type="caution">
    <text evidence="1">The sequence shown here is derived from an EMBL/GenBank/DDBJ whole genome shotgun (WGS) entry which is preliminary data.</text>
</comment>
<dbReference type="AlphaFoldDB" id="A0A921R989"/>
<dbReference type="Proteomes" id="UP000807115">
    <property type="component" value="Chromosome 4"/>
</dbReference>
<sequence>MTGASEVAVLRGCKRCRFALLDTSTPEGEVTSSAATDCICNAGDRSWMVTSRAPKEGNELDVFSEGRDGPGEVKTIESSMTFVAATPPPRVNFCDAFLKVLEPKQRLSSSIKSKFGGTI</sequence>
<name>A0A921R989_SORBI</name>
<accession>A0A921R989</accession>
<reference evidence="1" key="2">
    <citation type="submission" date="2020-10" db="EMBL/GenBank/DDBJ databases">
        <authorList>
            <person name="Cooper E.A."/>
            <person name="Brenton Z.W."/>
            <person name="Flinn B.S."/>
            <person name="Jenkins J."/>
            <person name="Shu S."/>
            <person name="Flowers D."/>
            <person name="Luo F."/>
            <person name="Wang Y."/>
            <person name="Xia P."/>
            <person name="Barry K."/>
            <person name="Daum C."/>
            <person name="Lipzen A."/>
            <person name="Yoshinaga Y."/>
            <person name="Schmutz J."/>
            <person name="Saski C."/>
            <person name="Vermerris W."/>
            <person name="Kresovich S."/>
        </authorList>
    </citation>
    <scope>NUCLEOTIDE SEQUENCE</scope>
</reference>
<dbReference type="EMBL" id="CM027683">
    <property type="protein sequence ID" value="KAG0534742.1"/>
    <property type="molecule type" value="Genomic_DNA"/>
</dbReference>
<gene>
    <name evidence="1" type="ORF">BDA96_04G305700</name>
</gene>
<evidence type="ECO:0000313" key="2">
    <source>
        <dbReference type="Proteomes" id="UP000807115"/>
    </source>
</evidence>
<protein>
    <submittedName>
        <fullName evidence="1">Uncharacterized protein</fullName>
    </submittedName>
</protein>